<gene>
    <name evidence="2" type="ORF">ODALV1_LOCUS12768</name>
</gene>
<dbReference type="InterPro" id="IPR036047">
    <property type="entry name" value="F-box-like_dom_sf"/>
</dbReference>
<dbReference type="InterPro" id="IPR001810">
    <property type="entry name" value="F-box_dom"/>
</dbReference>
<evidence type="ECO:0000313" key="2">
    <source>
        <dbReference type="EMBL" id="CAL8107778.1"/>
    </source>
</evidence>
<dbReference type="SUPFAM" id="SSF81383">
    <property type="entry name" value="F-box domain"/>
    <property type="match status" value="1"/>
</dbReference>
<reference evidence="2 3" key="1">
    <citation type="submission" date="2024-08" db="EMBL/GenBank/DDBJ databases">
        <authorList>
            <person name="Cucini C."/>
            <person name="Frati F."/>
        </authorList>
    </citation>
    <scope>NUCLEOTIDE SEQUENCE [LARGE SCALE GENOMIC DNA]</scope>
</reference>
<dbReference type="SMART" id="SM00256">
    <property type="entry name" value="FBOX"/>
    <property type="match status" value="1"/>
</dbReference>
<feature type="domain" description="F-box" evidence="1">
    <location>
        <begin position="1"/>
        <end position="48"/>
    </location>
</feature>
<dbReference type="CDD" id="cd09917">
    <property type="entry name" value="F-box_SF"/>
    <property type="match status" value="1"/>
</dbReference>
<evidence type="ECO:0000313" key="3">
    <source>
        <dbReference type="Proteomes" id="UP001642540"/>
    </source>
</evidence>
<dbReference type="Gene3D" id="1.20.1280.50">
    <property type="match status" value="1"/>
</dbReference>
<proteinExistence type="predicted"/>
<accession>A0ABP1QMP6</accession>
<dbReference type="PROSITE" id="PS50181">
    <property type="entry name" value="FBOX"/>
    <property type="match status" value="1"/>
</dbReference>
<protein>
    <recommendedName>
        <fullName evidence="1">F-box domain-containing protein</fullName>
    </recommendedName>
</protein>
<comment type="caution">
    <text evidence="2">The sequence shown here is derived from an EMBL/GenBank/DDBJ whole genome shotgun (WGS) entry which is preliminary data.</text>
</comment>
<dbReference type="Proteomes" id="UP001642540">
    <property type="component" value="Unassembled WGS sequence"/>
</dbReference>
<dbReference type="Pfam" id="PF12937">
    <property type="entry name" value="F-box-like"/>
    <property type="match status" value="1"/>
</dbReference>
<sequence length="453" mass="52290">MVSLDVLPNEVLSNILGLLTTNEKFRARQVCSRWKGVVDELVPFYRVILCNENYDEVAMRFGRRRVLSLGIPSISNDYNKDCVPIQNLSNLRHLSLASSLSVDAMRDLVTRADKLIELQIYYGHCTNWQYWHDNDKISALLPALRKVKKLLFPQLTLADLTMLLNSWKPIIQSEMPELQHWEIDVTLWNPPQFNFFELATFKPHLRELMIQDALHFGGLRSYNRITAVWDVKSRNTNGLRKLKLIGSASLVINKTPQLENLLSNQYNLEELQLYDSNVPSPGEGYTMSIIEPVLTKSMETLHTIRLDIGAEQVMSADDFDMEIFSQLAKLRELHLSVRVVRYWAMYGDRKDVLRRIKNCNTVISATLRKLVLHGFTFSAQEADDCITEIAKLDLEKVELLRSSIPEISTVWKWFSRRARKMGLKKGVQAKTLYLPAEFIGVEFYFEHTKSSTC</sequence>
<dbReference type="InterPro" id="IPR032675">
    <property type="entry name" value="LRR_dom_sf"/>
</dbReference>
<evidence type="ECO:0000259" key="1">
    <source>
        <dbReference type="PROSITE" id="PS50181"/>
    </source>
</evidence>
<keyword evidence="3" id="KW-1185">Reference proteome</keyword>
<dbReference type="Gene3D" id="3.80.10.10">
    <property type="entry name" value="Ribonuclease Inhibitor"/>
    <property type="match status" value="1"/>
</dbReference>
<organism evidence="2 3">
    <name type="scientific">Orchesella dallaii</name>
    <dbReference type="NCBI Taxonomy" id="48710"/>
    <lineage>
        <taxon>Eukaryota</taxon>
        <taxon>Metazoa</taxon>
        <taxon>Ecdysozoa</taxon>
        <taxon>Arthropoda</taxon>
        <taxon>Hexapoda</taxon>
        <taxon>Collembola</taxon>
        <taxon>Entomobryomorpha</taxon>
        <taxon>Entomobryoidea</taxon>
        <taxon>Orchesellidae</taxon>
        <taxon>Orchesellinae</taxon>
        <taxon>Orchesella</taxon>
    </lineage>
</organism>
<dbReference type="SUPFAM" id="SSF52047">
    <property type="entry name" value="RNI-like"/>
    <property type="match status" value="1"/>
</dbReference>
<dbReference type="EMBL" id="CAXLJM020000039">
    <property type="protein sequence ID" value="CAL8107778.1"/>
    <property type="molecule type" value="Genomic_DNA"/>
</dbReference>
<name>A0ABP1QMP6_9HEXA</name>